<gene>
    <name evidence="1" type="ORF">MNB_SUP05-SYMBIONT-5-183</name>
</gene>
<proteinExistence type="predicted"/>
<name>A0A1W1E4V9_9ZZZZ</name>
<dbReference type="EMBL" id="FPHZ01000193">
    <property type="protein sequence ID" value="SFV88992.1"/>
    <property type="molecule type" value="Genomic_DNA"/>
</dbReference>
<sequence length="38" mass="4285">MLSSNEVKEWGVKKLENKTSLALKNLALVQLRTVNNSK</sequence>
<dbReference type="AlphaFoldDB" id="A0A1W1E4V9"/>
<organism evidence="1">
    <name type="scientific">hydrothermal vent metagenome</name>
    <dbReference type="NCBI Taxonomy" id="652676"/>
    <lineage>
        <taxon>unclassified sequences</taxon>
        <taxon>metagenomes</taxon>
        <taxon>ecological metagenomes</taxon>
    </lineage>
</organism>
<protein>
    <submittedName>
        <fullName evidence="1">Uncharacterized protein</fullName>
    </submittedName>
</protein>
<evidence type="ECO:0000313" key="1">
    <source>
        <dbReference type="EMBL" id="SFV88992.1"/>
    </source>
</evidence>
<accession>A0A1W1E4V9</accession>
<reference evidence="1" key="1">
    <citation type="submission" date="2016-10" db="EMBL/GenBank/DDBJ databases">
        <authorList>
            <person name="de Groot N.N."/>
        </authorList>
    </citation>
    <scope>NUCLEOTIDE SEQUENCE</scope>
</reference>